<evidence type="ECO:0000256" key="3">
    <source>
        <dbReference type="ARBA" id="ARBA00023125"/>
    </source>
</evidence>
<dbReference type="KEGG" id="snw:BBN63_16130"/>
<dbReference type="Pfam" id="PF00126">
    <property type="entry name" value="HTH_1"/>
    <property type="match status" value="1"/>
</dbReference>
<dbReference type="InterPro" id="IPR036390">
    <property type="entry name" value="WH_DNA-bd_sf"/>
</dbReference>
<gene>
    <name evidence="7" type="ORF">BBN63_16130</name>
</gene>
<dbReference type="Pfam" id="PF03466">
    <property type="entry name" value="LysR_substrate"/>
    <property type="match status" value="1"/>
</dbReference>
<dbReference type="GO" id="GO:0032993">
    <property type="term" value="C:protein-DNA complex"/>
    <property type="evidence" value="ECO:0007669"/>
    <property type="project" value="TreeGrafter"/>
</dbReference>
<keyword evidence="4" id="KW-0804">Transcription</keyword>
<evidence type="ECO:0000259" key="6">
    <source>
        <dbReference type="PROSITE" id="PS50931"/>
    </source>
</evidence>
<dbReference type="Proteomes" id="UP000189677">
    <property type="component" value="Chromosome"/>
</dbReference>
<dbReference type="RefSeq" id="WP_078076104.1">
    <property type="nucleotide sequence ID" value="NZ_CP018047.1"/>
</dbReference>
<feature type="compositionally biased region" description="Acidic residues" evidence="5">
    <location>
        <begin position="189"/>
        <end position="199"/>
    </location>
</feature>
<dbReference type="InterPro" id="IPR005119">
    <property type="entry name" value="LysR_subst-bd"/>
</dbReference>
<dbReference type="Gene3D" id="1.10.10.10">
    <property type="entry name" value="Winged helix-like DNA-binding domain superfamily/Winged helix DNA-binding domain"/>
    <property type="match status" value="1"/>
</dbReference>
<feature type="domain" description="HTH lysR-type" evidence="6">
    <location>
        <begin position="2"/>
        <end position="59"/>
    </location>
</feature>
<dbReference type="SUPFAM" id="SSF53850">
    <property type="entry name" value="Periplasmic binding protein-like II"/>
    <property type="match status" value="1"/>
</dbReference>
<dbReference type="InterPro" id="IPR000847">
    <property type="entry name" value="LysR_HTH_N"/>
</dbReference>
<evidence type="ECO:0000256" key="4">
    <source>
        <dbReference type="ARBA" id="ARBA00023163"/>
    </source>
</evidence>
<dbReference type="OrthoDB" id="4131546at2"/>
<dbReference type="PANTHER" id="PTHR30346:SF29">
    <property type="entry name" value="LYSR SUBSTRATE-BINDING"/>
    <property type="match status" value="1"/>
</dbReference>
<reference evidence="7 8" key="1">
    <citation type="submission" date="2016-11" db="EMBL/GenBank/DDBJ databases">
        <title>Complete genome sequence of Streptomyces niveus SCSIO 3406.</title>
        <authorList>
            <person name="Zhu Q."/>
            <person name="Cheng W."/>
            <person name="Song Y."/>
            <person name="Li Q."/>
            <person name="Ju J."/>
        </authorList>
    </citation>
    <scope>NUCLEOTIDE SEQUENCE [LARGE SCALE GENOMIC DNA]</scope>
    <source>
        <strain evidence="7 8">SCSIO 3406</strain>
    </source>
</reference>
<dbReference type="GO" id="GO:0003677">
    <property type="term" value="F:DNA binding"/>
    <property type="evidence" value="ECO:0007669"/>
    <property type="project" value="UniProtKB-KW"/>
</dbReference>
<dbReference type="InterPro" id="IPR036388">
    <property type="entry name" value="WH-like_DNA-bd_sf"/>
</dbReference>
<dbReference type="EMBL" id="CP018047">
    <property type="protein sequence ID" value="AQU67541.1"/>
    <property type="molecule type" value="Genomic_DNA"/>
</dbReference>
<dbReference type="PANTHER" id="PTHR30346">
    <property type="entry name" value="TRANSCRIPTIONAL DUAL REGULATOR HCAR-RELATED"/>
    <property type="match status" value="1"/>
</dbReference>
<feature type="region of interest" description="Disordered" evidence="5">
    <location>
        <begin position="177"/>
        <end position="202"/>
    </location>
</feature>
<accession>A0A1U9QUP3</accession>
<keyword evidence="8" id="KW-1185">Reference proteome</keyword>
<keyword evidence="3" id="KW-0238">DNA-binding</keyword>
<keyword evidence="2" id="KW-0805">Transcription regulation</keyword>
<organism evidence="7 8">
    <name type="scientific">Streptomyces niveus</name>
    <name type="common">Streptomyces spheroides</name>
    <dbReference type="NCBI Taxonomy" id="193462"/>
    <lineage>
        <taxon>Bacteria</taxon>
        <taxon>Bacillati</taxon>
        <taxon>Actinomycetota</taxon>
        <taxon>Actinomycetes</taxon>
        <taxon>Kitasatosporales</taxon>
        <taxon>Streptomycetaceae</taxon>
        <taxon>Streptomyces</taxon>
    </lineage>
</organism>
<evidence type="ECO:0000256" key="2">
    <source>
        <dbReference type="ARBA" id="ARBA00023015"/>
    </source>
</evidence>
<evidence type="ECO:0000313" key="8">
    <source>
        <dbReference type="Proteomes" id="UP000189677"/>
    </source>
</evidence>
<evidence type="ECO:0000256" key="1">
    <source>
        <dbReference type="ARBA" id="ARBA00009437"/>
    </source>
</evidence>
<sequence length="317" mass="34062">MLNLHQLRLLRELAHRGTIAAVADALSYSPSAVSQQLSLLERNAGVPLLERSGRRVALTPAGANLVRHAEVILERLETARTELAEGREVAGPLRLGIYPSAARALASGLLVSLRRAYPRLEPWVWEVDPADAPDALRAGQLDLALTHYYDSGDGRPPPAEPGIRSRPVFTERMRLATPTAPALAPDPPPDGDPEPEPDEDPVRKWRHAPWILPTPGTLCHTSVTRLCEASGFHVDSWHRVDDYDTALGLVAAGVGVAVVPDLSAQNPPAGTTLTPLPLRRRSEVAFRAAGPAAHPAVEAFIAALRDTLPTELATEPS</sequence>
<comment type="similarity">
    <text evidence="1">Belongs to the LysR transcriptional regulatory family.</text>
</comment>
<name>A0A1U9QUP3_STRNV</name>
<dbReference type="GO" id="GO:0003700">
    <property type="term" value="F:DNA-binding transcription factor activity"/>
    <property type="evidence" value="ECO:0007669"/>
    <property type="project" value="InterPro"/>
</dbReference>
<dbReference type="Gene3D" id="3.40.190.10">
    <property type="entry name" value="Periplasmic binding protein-like II"/>
    <property type="match status" value="2"/>
</dbReference>
<protein>
    <recommendedName>
        <fullName evidence="6">HTH lysR-type domain-containing protein</fullName>
    </recommendedName>
</protein>
<dbReference type="SUPFAM" id="SSF46785">
    <property type="entry name" value="Winged helix' DNA-binding domain"/>
    <property type="match status" value="1"/>
</dbReference>
<dbReference type="AlphaFoldDB" id="A0A1U9QUP3"/>
<evidence type="ECO:0000313" key="7">
    <source>
        <dbReference type="EMBL" id="AQU67541.1"/>
    </source>
</evidence>
<proteinExistence type="inferred from homology"/>
<evidence type="ECO:0000256" key="5">
    <source>
        <dbReference type="SAM" id="MobiDB-lite"/>
    </source>
</evidence>
<dbReference type="PROSITE" id="PS50931">
    <property type="entry name" value="HTH_LYSR"/>
    <property type="match status" value="1"/>
</dbReference>